<reference evidence="2 3" key="1">
    <citation type="submission" date="2012-06" db="EMBL/GenBank/DDBJ databases">
        <title>The complete chromosome of genome of Turneriella parva DSM 21527.</title>
        <authorList>
            <consortium name="US DOE Joint Genome Institute (JGI-PGF)"/>
            <person name="Lucas S."/>
            <person name="Han J."/>
            <person name="Lapidus A."/>
            <person name="Bruce D."/>
            <person name="Goodwin L."/>
            <person name="Pitluck S."/>
            <person name="Peters L."/>
            <person name="Kyrpides N."/>
            <person name="Mavromatis K."/>
            <person name="Ivanova N."/>
            <person name="Mikhailova N."/>
            <person name="Chertkov O."/>
            <person name="Detter J.C."/>
            <person name="Tapia R."/>
            <person name="Han C."/>
            <person name="Land M."/>
            <person name="Hauser L."/>
            <person name="Markowitz V."/>
            <person name="Cheng J.-F."/>
            <person name="Hugenholtz P."/>
            <person name="Woyke T."/>
            <person name="Wu D."/>
            <person name="Gronow S."/>
            <person name="Wellnitz S."/>
            <person name="Brambilla E."/>
            <person name="Klenk H.-P."/>
            <person name="Eisen J.A."/>
        </authorList>
    </citation>
    <scope>NUCLEOTIDE SEQUENCE [LARGE SCALE GENOMIC DNA]</scope>
    <source>
        <strain evidence="3">ATCC BAA-1111 / DSM 21527 / NCTC 11395 / H</strain>
    </source>
</reference>
<dbReference type="EMBL" id="CP002959">
    <property type="protein sequence ID" value="AFM13876.1"/>
    <property type="molecule type" value="Genomic_DNA"/>
</dbReference>
<name>I4B9B9_TURPD</name>
<sequence length="348" mass="36362">MKYIKILTLALLSATVLEARTSSAEFLEQGFGAKSVGLGNAYGVVVSDPSAVYWNPAGLAQIYSEKRTTQTIEAPKTAEKPAGDDEEFNKLLEDQNTSGSKESKTVEITERGFQAQLNTSAGYLSNGRLMYFGAAGVSALGGGLAAGVGGTRIQSISTYDAAGNATGSTANNSYAGYLGYGWGSGPVRLGLSGFAVREDLAGGAVNGAGVNVGAQVVVLPPLLAVAADIKNLGAIQSRTNSGFKEVGKLDTLFSFSMQIQAPPPNSNFKLVLGFTANLDKPEGDGVRLNMGMAYGFNKYMYAMLGLNGSRPAIGLGANIGKTFQMAISANRDVLGREFQYFGELNFAF</sequence>
<dbReference type="KEGG" id="tpx:Turpa_3237"/>
<protein>
    <recommendedName>
        <fullName evidence="4">Membrane protein involved in aromatic hydrocarbon degradation</fullName>
    </recommendedName>
</protein>
<dbReference type="STRING" id="869212.Turpa_3237"/>
<dbReference type="OrthoDB" id="9772014at2"/>
<feature type="signal peptide" evidence="1">
    <location>
        <begin position="1"/>
        <end position="19"/>
    </location>
</feature>
<evidence type="ECO:0008006" key="4">
    <source>
        <dbReference type="Google" id="ProtNLM"/>
    </source>
</evidence>
<dbReference type="HOGENOM" id="CLU_796793_0_0_12"/>
<gene>
    <name evidence="2" type="ordered locus">Turpa_3237</name>
</gene>
<accession>I4B9B9</accession>
<keyword evidence="1" id="KW-0732">Signal</keyword>
<evidence type="ECO:0000256" key="1">
    <source>
        <dbReference type="SAM" id="SignalP"/>
    </source>
</evidence>
<dbReference type="RefSeq" id="WP_014804376.1">
    <property type="nucleotide sequence ID" value="NC_018020.1"/>
</dbReference>
<keyword evidence="3" id="KW-1185">Reference proteome</keyword>
<dbReference type="Gene3D" id="2.40.160.60">
    <property type="entry name" value="Outer membrane protein transport protein (OMPP1/FadL/TodX)"/>
    <property type="match status" value="1"/>
</dbReference>
<dbReference type="Proteomes" id="UP000006048">
    <property type="component" value="Chromosome"/>
</dbReference>
<evidence type="ECO:0000313" key="3">
    <source>
        <dbReference type="Proteomes" id="UP000006048"/>
    </source>
</evidence>
<proteinExistence type="predicted"/>
<feature type="chain" id="PRO_5003686848" description="Membrane protein involved in aromatic hydrocarbon degradation" evidence="1">
    <location>
        <begin position="20"/>
        <end position="348"/>
    </location>
</feature>
<organism evidence="2 3">
    <name type="scientific">Turneriella parva (strain ATCC BAA-1111 / DSM 21527 / NCTC 11395 / H)</name>
    <name type="common">Leptospira parva</name>
    <dbReference type="NCBI Taxonomy" id="869212"/>
    <lineage>
        <taxon>Bacteria</taxon>
        <taxon>Pseudomonadati</taxon>
        <taxon>Spirochaetota</taxon>
        <taxon>Spirochaetia</taxon>
        <taxon>Leptospirales</taxon>
        <taxon>Leptospiraceae</taxon>
        <taxon>Turneriella</taxon>
    </lineage>
</organism>
<dbReference type="AlphaFoldDB" id="I4B9B9"/>
<evidence type="ECO:0000313" key="2">
    <source>
        <dbReference type="EMBL" id="AFM13876.1"/>
    </source>
</evidence>